<accession>A0A8R1UX19</accession>
<reference evidence="2" key="1">
    <citation type="journal article" date="2008" name="Nat. Genet.">
        <title>The Pristionchus pacificus genome provides a unique perspective on nematode lifestyle and parasitism.</title>
        <authorList>
            <person name="Dieterich C."/>
            <person name="Clifton S.W."/>
            <person name="Schuster L.N."/>
            <person name="Chinwalla A."/>
            <person name="Delehaunty K."/>
            <person name="Dinkelacker I."/>
            <person name="Fulton L."/>
            <person name="Fulton R."/>
            <person name="Godfrey J."/>
            <person name="Minx P."/>
            <person name="Mitreva M."/>
            <person name="Roeseler W."/>
            <person name="Tian H."/>
            <person name="Witte H."/>
            <person name="Yang S.P."/>
            <person name="Wilson R.K."/>
            <person name="Sommer R.J."/>
        </authorList>
    </citation>
    <scope>NUCLEOTIDE SEQUENCE [LARGE SCALE GENOMIC DNA]</scope>
    <source>
        <strain evidence="2">PS312</strain>
    </source>
</reference>
<reference evidence="1" key="2">
    <citation type="submission" date="2022-06" db="UniProtKB">
        <authorList>
            <consortium name="EnsemblMetazoa"/>
        </authorList>
    </citation>
    <scope>IDENTIFICATION</scope>
    <source>
        <strain evidence="1">PS312</strain>
    </source>
</reference>
<accession>A0A2A6CQ90</accession>
<gene>
    <name evidence="1" type="primary">WBGene00279316</name>
</gene>
<proteinExistence type="predicted"/>
<dbReference type="EnsemblMetazoa" id="PPA40947.1">
    <property type="protein sequence ID" value="PPA40947.1"/>
    <property type="gene ID" value="WBGene00279316"/>
</dbReference>
<protein>
    <submittedName>
        <fullName evidence="1">Uncharacterized protein</fullName>
    </submittedName>
</protein>
<keyword evidence="2" id="KW-1185">Reference proteome</keyword>
<dbReference type="AlphaFoldDB" id="A0A2A6CQ90"/>
<name>A0A2A6CQ90_PRIPA</name>
<evidence type="ECO:0000313" key="2">
    <source>
        <dbReference type="Proteomes" id="UP000005239"/>
    </source>
</evidence>
<evidence type="ECO:0000313" key="1">
    <source>
        <dbReference type="EnsemblMetazoa" id="PPA40947.1"/>
    </source>
</evidence>
<sequence>MSNWSRNLQMTLSEWHFEASCCREAIVSMRVVEVANLITTAFASLIYVRILSTTEILHVNLRLLFSVSVLNDLFLLSIRVFDIVNVSGLLDENYILSFFKYNIVIIFTIVCERIYSVRTYQTYDEVCVRTVQKRKKVRRAAIPFRQYASQSFSVFIFSMRYTSKHAKQIMETRYRLMNNNIASRYQMLQAERSSHMLNLYIPFQALMNIFTITLAISSILFIRARTPQYFLVSIEALYICIGPRVIGACFIAIKRHPALRKEFRLFLAKIRGHRSAAETATTITVGDSNVVHITVQSATGTQLNFTPDREQEIYFKVDSVPVTAPNSVFMLLGDNRNWTASLAVPMSEWHYEASCCRDAIISLRLIETLNIFITTAAAALSFRILKTTKILHINLHLLIITSVLNDLSLSYIRIFDIAFMSIVMIMAGMATRAIILMRYPRYFLFSLQILYSFVGFRVSANISQSHLKNITQASTSMIVLFLRHPTLRRELLRIFKELESKSTHATVLSSHGAPLNFTSDQEKAIVWQTLNWKLHLTA</sequence>
<organism evidence="1 2">
    <name type="scientific">Pristionchus pacificus</name>
    <name type="common">Parasitic nematode worm</name>
    <dbReference type="NCBI Taxonomy" id="54126"/>
    <lineage>
        <taxon>Eukaryota</taxon>
        <taxon>Metazoa</taxon>
        <taxon>Ecdysozoa</taxon>
        <taxon>Nematoda</taxon>
        <taxon>Chromadorea</taxon>
        <taxon>Rhabditida</taxon>
        <taxon>Rhabditina</taxon>
        <taxon>Diplogasteromorpha</taxon>
        <taxon>Diplogasteroidea</taxon>
        <taxon>Neodiplogasteridae</taxon>
        <taxon>Pristionchus</taxon>
    </lineage>
</organism>
<dbReference type="Proteomes" id="UP000005239">
    <property type="component" value="Unassembled WGS sequence"/>
</dbReference>